<evidence type="ECO:0000256" key="4">
    <source>
        <dbReference type="ARBA" id="ARBA00022519"/>
    </source>
</evidence>
<protein>
    <recommendedName>
        <fullName evidence="14">DUF883 domain-containing protein</fullName>
    </recommendedName>
</protein>
<proteinExistence type="inferred from homology"/>
<evidence type="ECO:0000256" key="3">
    <source>
        <dbReference type="ARBA" id="ARBA00022475"/>
    </source>
</evidence>
<evidence type="ECO:0000259" key="10">
    <source>
        <dbReference type="Pfam" id="PF05957"/>
    </source>
</evidence>
<organism evidence="12 13">
    <name type="scientific">Billgrantia endophytica</name>
    <dbReference type="NCBI Taxonomy" id="2033802"/>
    <lineage>
        <taxon>Bacteria</taxon>
        <taxon>Pseudomonadati</taxon>
        <taxon>Pseudomonadota</taxon>
        <taxon>Gammaproteobacteria</taxon>
        <taxon>Oceanospirillales</taxon>
        <taxon>Halomonadaceae</taxon>
        <taxon>Billgrantia</taxon>
    </lineage>
</organism>
<evidence type="ECO:0000256" key="9">
    <source>
        <dbReference type="SAM" id="Phobius"/>
    </source>
</evidence>
<evidence type="ECO:0000256" key="8">
    <source>
        <dbReference type="SAM" id="Coils"/>
    </source>
</evidence>
<dbReference type="Pfam" id="PF05957">
    <property type="entry name" value="DUF883"/>
    <property type="match status" value="1"/>
</dbReference>
<feature type="transmembrane region" description="Helical" evidence="9">
    <location>
        <begin position="90"/>
        <end position="108"/>
    </location>
</feature>
<dbReference type="InterPro" id="IPR010279">
    <property type="entry name" value="YqjD/ElaB"/>
</dbReference>
<keyword evidence="8" id="KW-0175">Coiled coil</keyword>
<dbReference type="GO" id="GO:0043022">
    <property type="term" value="F:ribosome binding"/>
    <property type="evidence" value="ECO:0007669"/>
    <property type="project" value="InterPro"/>
</dbReference>
<evidence type="ECO:0000256" key="6">
    <source>
        <dbReference type="ARBA" id="ARBA00022989"/>
    </source>
</evidence>
<gene>
    <name evidence="12" type="ORF">C1H69_01830</name>
</gene>
<dbReference type="EMBL" id="PNRF01000006">
    <property type="protein sequence ID" value="PMR77645.1"/>
    <property type="molecule type" value="Genomic_DNA"/>
</dbReference>
<feature type="domain" description="DUF883" evidence="10">
    <location>
        <begin position="14"/>
        <end position="59"/>
    </location>
</feature>
<evidence type="ECO:0000313" key="13">
    <source>
        <dbReference type="Proteomes" id="UP000235803"/>
    </source>
</evidence>
<keyword evidence="4" id="KW-0997">Cell inner membrane</keyword>
<evidence type="ECO:0000256" key="7">
    <source>
        <dbReference type="ARBA" id="ARBA00023136"/>
    </source>
</evidence>
<evidence type="ECO:0008006" key="14">
    <source>
        <dbReference type="Google" id="ProtNLM"/>
    </source>
</evidence>
<dbReference type="Proteomes" id="UP000235803">
    <property type="component" value="Unassembled WGS sequence"/>
</dbReference>
<dbReference type="InterPro" id="IPR043605">
    <property type="entry name" value="DUF883_C"/>
</dbReference>
<dbReference type="RefSeq" id="WP_102651717.1">
    <property type="nucleotide sequence ID" value="NZ_PNRF01000006.1"/>
</dbReference>
<keyword evidence="5 9" id="KW-0812">Transmembrane</keyword>
<comment type="subcellular location">
    <subcellularLocation>
        <location evidence="1">Cell inner membrane</location>
        <topology evidence="1">Single-pass membrane protein</topology>
    </subcellularLocation>
</comment>
<accession>A0A2N7UB71</accession>
<dbReference type="AlphaFoldDB" id="A0A2N7UB71"/>
<evidence type="ECO:0000256" key="1">
    <source>
        <dbReference type="ARBA" id="ARBA00004377"/>
    </source>
</evidence>
<dbReference type="InterPro" id="IPR043604">
    <property type="entry name" value="DUF883_N"/>
</dbReference>
<comment type="caution">
    <text evidence="12">The sequence shown here is derived from an EMBL/GenBank/DDBJ whole genome shotgun (WGS) entry which is preliminary data.</text>
</comment>
<dbReference type="Pfam" id="PF19029">
    <property type="entry name" value="DUF883_C"/>
    <property type="match status" value="1"/>
</dbReference>
<dbReference type="PANTHER" id="PTHR35893">
    <property type="entry name" value="INNER MEMBRANE PROTEIN-RELATED"/>
    <property type="match status" value="1"/>
</dbReference>
<feature type="coiled-coil region" evidence="8">
    <location>
        <begin position="34"/>
        <end position="69"/>
    </location>
</feature>
<dbReference type="SUPFAM" id="SSF58113">
    <property type="entry name" value="Apolipoprotein A-I"/>
    <property type="match status" value="1"/>
</dbReference>
<evidence type="ECO:0000256" key="2">
    <source>
        <dbReference type="ARBA" id="ARBA00010423"/>
    </source>
</evidence>
<dbReference type="Gene3D" id="1.20.120.20">
    <property type="entry name" value="Apolipoprotein"/>
    <property type="match status" value="1"/>
</dbReference>
<dbReference type="GO" id="GO:0005886">
    <property type="term" value="C:plasma membrane"/>
    <property type="evidence" value="ECO:0007669"/>
    <property type="project" value="UniProtKB-SubCell"/>
</dbReference>
<evidence type="ECO:0000313" key="12">
    <source>
        <dbReference type="EMBL" id="PMR77645.1"/>
    </source>
</evidence>
<sequence>MASRTPHTNETTRQLKEDLHHLTSTIEELVSATADDSRSNIKELRERAEKRLKDTRDRLESRGEKLYDEARDSLYQQADACDRYVHENPWTSVGLGAVAGIVIGMLIGRR</sequence>
<dbReference type="OrthoDB" id="5298386at2"/>
<evidence type="ECO:0000256" key="5">
    <source>
        <dbReference type="ARBA" id="ARBA00022692"/>
    </source>
</evidence>
<keyword evidence="7 9" id="KW-0472">Membrane</keyword>
<comment type="similarity">
    <text evidence="2">Belongs to the ElaB/YgaM/YqjD family.</text>
</comment>
<evidence type="ECO:0000259" key="11">
    <source>
        <dbReference type="Pfam" id="PF19029"/>
    </source>
</evidence>
<dbReference type="PANTHER" id="PTHR35893:SF3">
    <property type="entry name" value="INNER MEMBRANE PROTEIN"/>
    <property type="match status" value="1"/>
</dbReference>
<keyword evidence="6 9" id="KW-1133">Transmembrane helix</keyword>
<feature type="domain" description="DUF883" evidence="11">
    <location>
        <begin position="82"/>
        <end position="110"/>
    </location>
</feature>
<keyword evidence="13" id="KW-1185">Reference proteome</keyword>
<keyword evidence="3" id="KW-1003">Cell membrane</keyword>
<reference evidence="12 13" key="1">
    <citation type="submission" date="2018-01" db="EMBL/GenBank/DDBJ databases">
        <title>Halomonas endophytica sp. nov., isolated from storage liquid in the stems of Populus euphratica.</title>
        <authorList>
            <person name="Chen C."/>
        </authorList>
    </citation>
    <scope>NUCLEOTIDE SEQUENCE [LARGE SCALE GENOMIC DNA]</scope>
    <source>
        <strain evidence="12 13">MC28</strain>
    </source>
</reference>
<name>A0A2N7UB71_9GAMM</name>